<feature type="transmembrane region" description="Helical" evidence="12">
    <location>
        <begin position="310"/>
        <end position="330"/>
    </location>
</feature>
<keyword evidence="5" id="KW-0631">Potassium channel</keyword>
<dbReference type="InterPro" id="IPR028325">
    <property type="entry name" value="VG_K_chnl"/>
</dbReference>
<dbReference type="InterPro" id="IPR003131">
    <property type="entry name" value="T1-type_BTB"/>
</dbReference>
<evidence type="ECO:0000256" key="5">
    <source>
        <dbReference type="ARBA" id="ARBA00022826"/>
    </source>
</evidence>
<evidence type="ECO:0000256" key="12">
    <source>
        <dbReference type="SAM" id="Phobius"/>
    </source>
</evidence>
<dbReference type="Proteomes" id="UP001652625">
    <property type="component" value="Chromosome 07"/>
</dbReference>
<keyword evidence="10 12" id="KW-0472">Membrane</keyword>
<dbReference type="PANTHER" id="PTHR11537">
    <property type="entry name" value="VOLTAGE-GATED POTASSIUM CHANNEL"/>
    <property type="match status" value="1"/>
</dbReference>
<sequence length="489" mass="56212">MSNELSCLRNSFEKYEEKTANDRIVINVGGMRHECYISTILNIHDSRLNWIAETALRTSDFNPDVHEFFFDRHPGCFTHILNYCRTGQLHFPNDVCGPLFEQELAFWGISENLIEPCCYSNYIQHREAKEYFTMFDTLDNVEKFPNEKLINKNDQYKSSWTYCLLKAKINLWCLVENSFGSLHSQIVAAISVSIVMISILTFCLSTMSYFNDQKRIFSILDYIYCCYFTIELLVRLTCCPSYIKIFKSAQTYIDIVTTLQFYIEFIFNSSSVGFLQAFKLLRMLRLYRFVKNINGMRVITQTLKASVNELMLLLAIFLLPMVIFSTLLYYSEKAFADKKDIRSIPENFWWAIVTMTTLGYGDIVPQSGLGKLVGAICALSGILFLALPVSVVGRNFTIFYAYAQARLQLPQTKKAAFANVDRKLLNQQTINASCNDNSLSTKDISNGSSPIIRWVSSQQNYGRRPAINTNMSLEINKQRSSLNLRTSII</sequence>
<keyword evidence="9" id="KW-0406">Ion transport</keyword>
<dbReference type="InterPro" id="IPR003968">
    <property type="entry name" value="K_chnl_volt-dep_Kv"/>
</dbReference>
<keyword evidence="11" id="KW-0407">Ion channel</keyword>
<evidence type="ECO:0000313" key="14">
    <source>
        <dbReference type="Proteomes" id="UP001652625"/>
    </source>
</evidence>
<dbReference type="Pfam" id="PF02214">
    <property type="entry name" value="BTB_2"/>
    <property type="match status" value="1"/>
</dbReference>
<keyword evidence="3" id="KW-0633">Potassium transport</keyword>
<keyword evidence="6" id="KW-0851">Voltage-gated channel</keyword>
<name>A0ABM4C747_HYDVU</name>
<dbReference type="InterPro" id="IPR000210">
    <property type="entry name" value="BTB/POZ_dom"/>
</dbReference>
<comment type="subcellular location">
    <subcellularLocation>
        <location evidence="1">Membrane</location>
        <topology evidence="1">Multi-pass membrane protein</topology>
    </subcellularLocation>
</comment>
<gene>
    <name evidence="15" type="primary">LOC105847945</name>
</gene>
<keyword evidence="14" id="KW-1185">Reference proteome</keyword>
<dbReference type="RefSeq" id="XP_065657431.1">
    <property type="nucleotide sequence ID" value="XM_065801359.1"/>
</dbReference>
<dbReference type="Gene3D" id="1.20.120.350">
    <property type="entry name" value="Voltage-gated potassium channels. Chain C"/>
    <property type="match status" value="1"/>
</dbReference>
<evidence type="ECO:0000256" key="2">
    <source>
        <dbReference type="ARBA" id="ARBA00022448"/>
    </source>
</evidence>
<protein>
    <submittedName>
        <fullName evidence="15">Potassium voltage-gated channel subfamily C member 3 isoform X2</fullName>
    </submittedName>
</protein>
<accession>A0ABM4C747</accession>
<keyword evidence="7" id="KW-0630">Potassium</keyword>
<evidence type="ECO:0000256" key="1">
    <source>
        <dbReference type="ARBA" id="ARBA00004141"/>
    </source>
</evidence>
<evidence type="ECO:0000256" key="8">
    <source>
        <dbReference type="ARBA" id="ARBA00022989"/>
    </source>
</evidence>
<evidence type="ECO:0000256" key="9">
    <source>
        <dbReference type="ARBA" id="ARBA00023065"/>
    </source>
</evidence>
<dbReference type="Pfam" id="PF00520">
    <property type="entry name" value="Ion_trans"/>
    <property type="match status" value="1"/>
</dbReference>
<dbReference type="InterPro" id="IPR003974">
    <property type="entry name" value="K_chnl_volt-dep_Kv3"/>
</dbReference>
<feature type="transmembrane region" description="Helical" evidence="12">
    <location>
        <begin position="372"/>
        <end position="392"/>
    </location>
</feature>
<dbReference type="SUPFAM" id="SSF54695">
    <property type="entry name" value="POZ domain"/>
    <property type="match status" value="1"/>
</dbReference>
<organism evidence="14 15">
    <name type="scientific">Hydra vulgaris</name>
    <name type="common">Hydra</name>
    <name type="synonym">Hydra attenuata</name>
    <dbReference type="NCBI Taxonomy" id="6087"/>
    <lineage>
        <taxon>Eukaryota</taxon>
        <taxon>Metazoa</taxon>
        <taxon>Cnidaria</taxon>
        <taxon>Hydrozoa</taxon>
        <taxon>Hydroidolina</taxon>
        <taxon>Anthoathecata</taxon>
        <taxon>Aplanulata</taxon>
        <taxon>Hydridae</taxon>
        <taxon>Hydra</taxon>
    </lineage>
</organism>
<dbReference type="InterPro" id="IPR005821">
    <property type="entry name" value="Ion_trans_dom"/>
</dbReference>
<evidence type="ECO:0000256" key="3">
    <source>
        <dbReference type="ARBA" id="ARBA00022538"/>
    </source>
</evidence>
<feature type="transmembrane region" description="Helical" evidence="12">
    <location>
        <begin position="186"/>
        <end position="210"/>
    </location>
</feature>
<evidence type="ECO:0000256" key="7">
    <source>
        <dbReference type="ARBA" id="ARBA00022958"/>
    </source>
</evidence>
<evidence type="ECO:0000259" key="13">
    <source>
        <dbReference type="SMART" id="SM00225"/>
    </source>
</evidence>
<reference evidence="15" key="1">
    <citation type="submission" date="2025-08" db="UniProtKB">
        <authorList>
            <consortium name="RefSeq"/>
        </authorList>
    </citation>
    <scope>IDENTIFICATION</scope>
</reference>
<dbReference type="PRINTS" id="PR00169">
    <property type="entry name" value="KCHANNEL"/>
</dbReference>
<dbReference type="PRINTS" id="PR01498">
    <property type="entry name" value="SHAWCHANNEL"/>
</dbReference>
<keyword evidence="2" id="KW-0813">Transport</keyword>
<dbReference type="InterPro" id="IPR027359">
    <property type="entry name" value="Volt_channel_dom_sf"/>
</dbReference>
<dbReference type="SMART" id="SM00225">
    <property type="entry name" value="BTB"/>
    <property type="match status" value="1"/>
</dbReference>
<dbReference type="SUPFAM" id="SSF81324">
    <property type="entry name" value="Voltage-gated potassium channels"/>
    <property type="match status" value="1"/>
</dbReference>
<dbReference type="Gene3D" id="3.30.710.10">
    <property type="entry name" value="Potassium Channel Kv1.1, Chain A"/>
    <property type="match status" value="1"/>
</dbReference>
<evidence type="ECO:0000313" key="15">
    <source>
        <dbReference type="RefSeq" id="XP_065657431.1"/>
    </source>
</evidence>
<evidence type="ECO:0000256" key="4">
    <source>
        <dbReference type="ARBA" id="ARBA00022692"/>
    </source>
</evidence>
<dbReference type="InterPro" id="IPR011333">
    <property type="entry name" value="SKP1/BTB/POZ_sf"/>
</dbReference>
<feature type="transmembrane region" description="Helical" evidence="12">
    <location>
        <begin position="255"/>
        <end position="278"/>
    </location>
</feature>
<evidence type="ECO:0000256" key="11">
    <source>
        <dbReference type="ARBA" id="ARBA00023303"/>
    </source>
</evidence>
<proteinExistence type="predicted"/>
<dbReference type="Gene3D" id="1.10.287.70">
    <property type="match status" value="1"/>
</dbReference>
<evidence type="ECO:0000256" key="6">
    <source>
        <dbReference type="ARBA" id="ARBA00022882"/>
    </source>
</evidence>
<feature type="domain" description="BTB" evidence="13">
    <location>
        <begin position="22"/>
        <end position="125"/>
    </location>
</feature>
<keyword evidence="4 12" id="KW-0812">Transmembrane</keyword>
<dbReference type="PRINTS" id="PR01491">
    <property type="entry name" value="KVCHANNEL"/>
</dbReference>
<dbReference type="GeneID" id="105847945"/>
<feature type="transmembrane region" description="Helical" evidence="12">
    <location>
        <begin position="222"/>
        <end position="243"/>
    </location>
</feature>
<dbReference type="PANTHER" id="PTHR11537:SF252">
    <property type="entry name" value="POTASSIUM VOLTAGE-GATED CHANNEL PROTEIN SHAW"/>
    <property type="match status" value="1"/>
</dbReference>
<evidence type="ECO:0000256" key="10">
    <source>
        <dbReference type="ARBA" id="ARBA00023136"/>
    </source>
</evidence>
<keyword evidence="8 12" id="KW-1133">Transmembrane helix</keyword>